<reference evidence="2" key="1">
    <citation type="submission" date="2018-12" db="EMBL/GenBank/DDBJ databases">
        <title>Complete genome sequence of Paenibacillus sp. MBLB1234.</title>
        <authorList>
            <person name="Nam Y.-D."/>
            <person name="Kang J."/>
            <person name="Chung W.-H."/>
            <person name="Park Y.S."/>
        </authorList>
    </citation>
    <scope>NUCLEOTIDE SEQUENCE [LARGE SCALE GENOMIC DNA]</scope>
    <source>
        <strain evidence="2">MBLB1234</strain>
    </source>
</reference>
<dbReference type="AlphaFoldDB" id="A0A3Q9IBD4"/>
<protein>
    <submittedName>
        <fullName evidence="1">Uncharacterized protein</fullName>
    </submittedName>
</protein>
<keyword evidence="2" id="KW-1185">Reference proteome</keyword>
<accession>A0A3Q9IBD4</accession>
<sequence length="102" mass="11700">MKTILEALYRGHLHPDEAIVPSHPEYRSLSRQVSAQTEQWRNRLGEEAFRELEVYFDLCDSVDSMHVEAAFLHGFRLGANLMIEVMSKREELVPNEASGLSL</sequence>
<name>A0A3Q9IBD4_9BACL</name>
<dbReference type="RefSeq" id="WP_126997048.1">
    <property type="nucleotide sequence ID" value="NZ_CP034346.1"/>
</dbReference>
<gene>
    <name evidence="1" type="ORF">EI981_08025</name>
</gene>
<organism evidence="1 2">
    <name type="scientific">Paenibacillus lutimineralis</name>
    <dbReference type="NCBI Taxonomy" id="2707005"/>
    <lineage>
        <taxon>Bacteria</taxon>
        <taxon>Bacillati</taxon>
        <taxon>Bacillota</taxon>
        <taxon>Bacilli</taxon>
        <taxon>Bacillales</taxon>
        <taxon>Paenibacillaceae</taxon>
        <taxon>Paenibacillus</taxon>
    </lineage>
</organism>
<dbReference type="Pfam" id="PF20648">
    <property type="entry name" value="DUF6809"/>
    <property type="match status" value="1"/>
</dbReference>
<dbReference type="OrthoDB" id="9795830at2"/>
<evidence type="ECO:0000313" key="2">
    <source>
        <dbReference type="Proteomes" id="UP000270678"/>
    </source>
</evidence>
<dbReference type="EMBL" id="CP034346">
    <property type="protein sequence ID" value="AZS14406.1"/>
    <property type="molecule type" value="Genomic_DNA"/>
</dbReference>
<proteinExistence type="predicted"/>
<evidence type="ECO:0000313" key="1">
    <source>
        <dbReference type="EMBL" id="AZS14406.1"/>
    </source>
</evidence>
<dbReference type="KEGG" id="plut:EI981_08025"/>
<dbReference type="Proteomes" id="UP000270678">
    <property type="component" value="Chromosome"/>
</dbReference>
<dbReference type="InterPro" id="IPR049215">
    <property type="entry name" value="DUF6809"/>
</dbReference>